<dbReference type="RefSeq" id="WP_344230947.1">
    <property type="nucleotide sequence ID" value="NZ_BAAALH010000002.1"/>
</dbReference>
<gene>
    <name evidence="1" type="ORF">ACFO0K_05115</name>
</gene>
<comment type="caution">
    <text evidence="1">The sequence shown here is derived from an EMBL/GenBank/DDBJ whole genome shotgun (WGS) entry which is preliminary data.</text>
</comment>
<proteinExistence type="predicted"/>
<sequence length="88" mass="9610">MGNLTLKTDGLWRQIPQLPLTAAAIGAVLSSDPLDPLDPDGYPVLHVAIHAAGSDVGHGRENHKMMLDHYQQTKNLLVSYTESKQGFF</sequence>
<dbReference type="EMBL" id="JBHSEN010000001">
    <property type="protein sequence ID" value="MFC4429056.1"/>
    <property type="molecule type" value="Genomic_DNA"/>
</dbReference>
<dbReference type="Proteomes" id="UP001595965">
    <property type="component" value="Unassembled WGS sequence"/>
</dbReference>
<reference evidence="2" key="1">
    <citation type="journal article" date="2019" name="Int. J. Syst. Evol. Microbiol.">
        <title>The Global Catalogue of Microorganisms (GCM) 10K type strain sequencing project: providing services to taxonomists for standard genome sequencing and annotation.</title>
        <authorList>
            <consortium name="The Broad Institute Genomics Platform"/>
            <consortium name="The Broad Institute Genome Sequencing Center for Infectious Disease"/>
            <person name="Wu L."/>
            <person name="Ma J."/>
        </authorList>
    </citation>
    <scope>NUCLEOTIDE SEQUENCE [LARGE SCALE GENOMIC DNA]</scope>
    <source>
        <strain evidence="2">CGMCC 1.12125</strain>
    </source>
</reference>
<evidence type="ECO:0000313" key="1">
    <source>
        <dbReference type="EMBL" id="MFC4429056.1"/>
    </source>
</evidence>
<keyword evidence="2" id="KW-1185">Reference proteome</keyword>
<name>A0ABV8XVZ8_9MICC</name>
<protein>
    <submittedName>
        <fullName evidence="1">Uncharacterized protein</fullName>
    </submittedName>
</protein>
<organism evidence="1 2">
    <name type="scientific">Citricoccus alkalitolerans</name>
    <dbReference type="NCBI Taxonomy" id="246603"/>
    <lineage>
        <taxon>Bacteria</taxon>
        <taxon>Bacillati</taxon>
        <taxon>Actinomycetota</taxon>
        <taxon>Actinomycetes</taxon>
        <taxon>Micrococcales</taxon>
        <taxon>Micrococcaceae</taxon>
        <taxon>Citricoccus</taxon>
    </lineage>
</organism>
<accession>A0ABV8XVZ8</accession>
<evidence type="ECO:0000313" key="2">
    <source>
        <dbReference type="Proteomes" id="UP001595965"/>
    </source>
</evidence>